<organism evidence="2 3">
    <name type="scientific">Parvicella tangerina</name>
    <dbReference type="NCBI Taxonomy" id="2829795"/>
    <lineage>
        <taxon>Bacteria</taxon>
        <taxon>Pseudomonadati</taxon>
        <taxon>Bacteroidota</taxon>
        <taxon>Flavobacteriia</taxon>
        <taxon>Flavobacteriales</taxon>
        <taxon>Parvicellaceae</taxon>
        <taxon>Parvicella</taxon>
    </lineage>
</organism>
<feature type="region of interest" description="Disordered" evidence="1">
    <location>
        <begin position="189"/>
        <end position="213"/>
    </location>
</feature>
<evidence type="ECO:0008006" key="4">
    <source>
        <dbReference type="Google" id="ProtNLM"/>
    </source>
</evidence>
<proteinExistence type="predicted"/>
<sequence length="235" mass="27038">MRLTLLIFIIGLLASCGSEKSETNNRSGDDEIIECFKEVFEQQGLNYHEHLSETIQTMNQMGFPIKSGKAESLIEVLKKMKERSFPTNVNIESEAIYKRLSIESLAACVFEFQHVDEMSFKTAQKFDEIAVYEVHTQEQFNQMTDDVIAKLLSLSPLPDWADPFNVHMATLFYTQYWRINHTENDSFFDDADSLENYSPPTPPITPPPPPPAPIEVEEIENEYEEDIQINLPDHK</sequence>
<feature type="compositionally biased region" description="Pro residues" evidence="1">
    <location>
        <begin position="199"/>
        <end position="213"/>
    </location>
</feature>
<dbReference type="KEGG" id="ptan:CRYO30217_01955"/>
<dbReference type="PROSITE" id="PS51257">
    <property type="entry name" value="PROKAR_LIPOPROTEIN"/>
    <property type="match status" value="1"/>
</dbReference>
<dbReference type="RefSeq" id="WP_258542157.1">
    <property type="nucleotide sequence ID" value="NZ_OU015584.1"/>
</dbReference>
<keyword evidence="3" id="KW-1185">Reference proteome</keyword>
<dbReference type="EMBL" id="OU015584">
    <property type="protein sequence ID" value="CAG5082574.1"/>
    <property type="molecule type" value="Genomic_DNA"/>
</dbReference>
<dbReference type="Proteomes" id="UP000683507">
    <property type="component" value="Chromosome"/>
</dbReference>
<protein>
    <recommendedName>
        <fullName evidence="4">Lipoprotein</fullName>
    </recommendedName>
</protein>
<gene>
    <name evidence="2" type="ORF">CRYO30217_01955</name>
</gene>
<name>A0A916JNR5_9FLAO</name>
<evidence type="ECO:0000313" key="2">
    <source>
        <dbReference type="EMBL" id="CAG5082574.1"/>
    </source>
</evidence>
<dbReference type="AlphaFoldDB" id="A0A916JNR5"/>
<evidence type="ECO:0000256" key="1">
    <source>
        <dbReference type="SAM" id="MobiDB-lite"/>
    </source>
</evidence>
<evidence type="ECO:0000313" key="3">
    <source>
        <dbReference type="Proteomes" id="UP000683507"/>
    </source>
</evidence>
<reference evidence="2" key="1">
    <citation type="submission" date="2021-04" db="EMBL/GenBank/DDBJ databases">
        <authorList>
            <person name="Rodrigo-Torres L."/>
            <person name="Arahal R. D."/>
            <person name="Lucena T."/>
        </authorList>
    </citation>
    <scope>NUCLEOTIDE SEQUENCE</scope>
    <source>
        <strain evidence="2">AS29M-1</strain>
    </source>
</reference>
<accession>A0A916JNR5</accession>